<feature type="region of interest" description="Disordered" evidence="6">
    <location>
        <begin position="111"/>
        <end position="132"/>
    </location>
</feature>
<dbReference type="SMART" id="SM00091">
    <property type="entry name" value="PAS"/>
    <property type="match status" value="4"/>
</dbReference>
<dbReference type="SMART" id="SM00086">
    <property type="entry name" value="PAC"/>
    <property type="match status" value="3"/>
</dbReference>
<dbReference type="InterPro" id="IPR036890">
    <property type="entry name" value="HATPase_C_sf"/>
</dbReference>
<keyword evidence="3" id="KW-0597">Phosphoprotein</keyword>
<evidence type="ECO:0000259" key="8">
    <source>
        <dbReference type="PROSITE" id="PS50112"/>
    </source>
</evidence>
<evidence type="ECO:0000256" key="1">
    <source>
        <dbReference type="ARBA" id="ARBA00000085"/>
    </source>
</evidence>
<name>A0A9W7NIC0_9PROT</name>
<dbReference type="InterPro" id="IPR013656">
    <property type="entry name" value="PAS_4"/>
</dbReference>
<dbReference type="EC" id="2.7.13.3" evidence="2"/>
<feature type="domain" description="PAC" evidence="9">
    <location>
        <begin position="612"/>
        <end position="664"/>
    </location>
</feature>
<keyword evidence="4" id="KW-0808">Transferase</keyword>
<dbReference type="Pfam" id="PF13188">
    <property type="entry name" value="PAS_8"/>
    <property type="match status" value="1"/>
</dbReference>
<feature type="domain" description="PAS" evidence="8">
    <location>
        <begin position="181"/>
        <end position="224"/>
    </location>
</feature>
<protein>
    <recommendedName>
        <fullName evidence="2">histidine kinase</fullName>
        <ecNumber evidence="2">2.7.13.3</ecNumber>
    </recommendedName>
</protein>
<dbReference type="Pfam" id="PF08448">
    <property type="entry name" value="PAS_4"/>
    <property type="match status" value="1"/>
</dbReference>
<dbReference type="PROSITE" id="PS50109">
    <property type="entry name" value="HIS_KIN"/>
    <property type="match status" value="1"/>
</dbReference>
<dbReference type="InterPro" id="IPR003594">
    <property type="entry name" value="HATPase_dom"/>
</dbReference>
<evidence type="ECO:0000256" key="6">
    <source>
        <dbReference type="SAM" id="MobiDB-lite"/>
    </source>
</evidence>
<dbReference type="InterPro" id="IPR013655">
    <property type="entry name" value="PAS_fold_3"/>
</dbReference>
<dbReference type="GO" id="GO:0004673">
    <property type="term" value="F:protein histidine kinase activity"/>
    <property type="evidence" value="ECO:0007669"/>
    <property type="project" value="UniProtKB-EC"/>
</dbReference>
<feature type="compositionally biased region" description="Basic and acidic residues" evidence="6">
    <location>
        <begin position="112"/>
        <end position="123"/>
    </location>
</feature>
<comment type="catalytic activity">
    <reaction evidence="1">
        <text>ATP + protein L-histidine = ADP + protein N-phospho-L-histidine.</text>
        <dbReference type="EC" id="2.7.13.3"/>
    </reaction>
</comment>
<dbReference type="InterPro" id="IPR000014">
    <property type="entry name" value="PAS"/>
</dbReference>
<organism evidence="10 11">
    <name type="scientific">Roseomonas genomospecies 6</name>
    <dbReference type="NCBI Taxonomy" id="214106"/>
    <lineage>
        <taxon>Bacteria</taxon>
        <taxon>Pseudomonadati</taxon>
        <taxon>Pseudomonadota</taxon>
        <taxon>Alphaproteobacteria</taxon>
        <taxon>Acetobacterales</taxon>
        <taxon>Roseomonadaceae</taxon>
        <taxon>Roseomonas</taxon>
    </lineage>
</organism>
<feature type="domain" description="PAC" evidence="9">
    <location>
        <begin position="479"/>
        <end position="536"/>
    </location>
</feature>
<dbReference type="CDD" id="cd00130">
    <property type="entry name" value="PAS"/>
    <property type="match status" value="3"/>
</dbReference>
<proteinExistence type="predicted"/>
<gene>
    <name evidence="10" type="ORF">DS843_16265</name>
</gene>
<feature type="region of interest" description="Disordered" evidence="6">
    <location>
        <begin position="1"/>
        <end position="61"/>
    </location>
</feature>
<evidence type="ECO:0000259" key="9">
    <source>
        <dbReference type="PROSITE" id="PS50113"/>
    </source>
</evidence>
<dbReference type="SUPFAM" id="SSF55785">
    <property type="entry name" value="PYP-like sensor domain (PAS domain)"/>
    <property type="match status" value="4"/>
</dbReference>
<dbReference type="AlphaFoldDB" id="A0A9W7NIC0"/>
<dbReference type="PANTHER" id="PTHR43304:SF1">
    <property type="entry name" value="PAC DOMAIN-CONTAINING PROTEIN"/>
    <property type="match status" value="1"/>
</dbReference>
<evidence type="ECO:0000259" key="7">
    <source>
        <dbReference type="PROSITE" id="PS50109"/>
    </source>
</evidence>
<comment type="caution">
    <text evidence="10">The sequence shown here is derived from an EMBL/GenBank/DDBJ whole genome shotgun (WGS) entry which is preliminary data.</text>
</comment>
<dbReference type="InterPro" id="IPR052162">
    <property type="entry name" value="Sensor_kinase/Photoreceptor"/>
</dbReference>
<dbReference type="InterPro" id="IPR011495">
    <property type="entry name" value="Sig_transdc_His_kin_sub2_dim/P"/>
</dbReference>
<dbReference type="SUPFAM" id="SSF55874">
    <property type="entry name" value="ATPase domain of HSP90 chaperone/DNA topoisomerase II/histidine kinase"/>
    <property type="match status" value="1"/>
</dbReference>
<evidence type="ECO:0000256" key="4">
    <source>
        <dbReference type="ARBA" id="ARBA00022679"/>
    </source>
</evidence>
<dbReference type="SMART" id="SM00387">
    <property type="entry name" value="HATPase_c"/>
    <property type="match status" value="1"/>
</dbReference>
<dbReference type="Pfam" id="PF02518">
    <property type="entry name" value="HATPase_c"/>
    <property type="match status" value="1"/>
</dbReference>
<dbReference type="InterPro" id="IPR001610">
    <property type="entry name" value="PAC"/>
</dbReference>
<evidence type="ECO:0000313" key="10">
    <source>
        <dbReference type="EMBL" id="KAA0679492.1"/>
    </source>
</evidence>
<dbReference type="Proteomes" id="UP000480854">
    <property type="component" value="Unassembled WGS sequence"/>
</dbReference>
<dbReference type="OrthoDB" id="341208at2"/>
<dbReference type="InterPro" id="IPR000700">
    <property type="entry name" value="PAS-assoc_C"/>
</dbReference>
<reference evidence="10 11" key="1">
    <citation type="submission" date="2018-07" db="EMBL/GenBank/DDBJ databases">
        <title>Genome sequence of Azospirillum sp. ATCC 49961.</title>
        <authorList>
            <person name="Sant'Anna F.H."/>
            <person name="Baldani J.I."/>
            <person name="Zilli J.E."/>
            <person name="Reis V.M."/>
            <person name="Hartmann A."/>
            <person name="Cruz L."/>
            <person name="de Souza E.M."/>
            <person name="de Oliveira Pedrosa F."/>
            <person name="Passaglia L.M.P."/>
        </authorList>
    </citation>
    <scope>NUCLEOTIDE SEQUENCE [LARGE SCALE GENOMIC DNA]</scope>
    <source>
        <strain evidence="10 11">ATCC 49961</strain>
    </source>
</reference>
<evidence type="ECO:0000256" key="5">
    <source>
        <dbReference type="ARBA" id="ARBA00022777"/>
    </source>
</evidence>
<keyword evidence="11" id="KW-1185">Reference proteome</keyword>
<dbReference type="PROSITE" id="PS50112">
    <property type="entry name" value="PAS"/>
    <property type="match status" value="2"/>
</dbReference>
<keyword evidence="5" id="KW-0418">Kinase</keyword>
<dbReference type="InterPro" id="IPR005467">
    <property type="entry name" value="His_kinase_dom"/>
</dbReference>
<feature type="domain" description="PAS" evidence="8">
    <location>
        <begin position="402"/>
        <end position="447"/>
    </location>
</feature>
<dbReference type="PROSITE" id="PS50113">
    <property type="entry name" value="PAC"/>
    <property type="match status" value="4"/>
</dbReference>
<accession>A0A9W7NIC0</accession>
<dbReference type="EMBL" id="QOKW01000012">
    <property type="protein sequence ID" value="KAA0679492.1"/>
    <property type="molecule type" value="Genomic_DNA"/>
</dbReference>
<dbReference type="InterPro" id="IPR035965">
    <property type="entry name" value="PAS-like_dom_sf"/>
</dbReference>
<feature type="domain" description="PAC" evidence="9">
    <location>
        <begin position="348"/>
        <end position="401"/>
    </location>
</feature>
<dbReference type="Gene3D" id="3.30.450.20">
    <property type="entry name" value="PAS domain"/>
    <property type="match status" value="4"/>
</dbReference>
<dbReference type="Pfam" id="PF07568">
    <property type="entry name" value="HisKA_2"/>
    <property type="match status" value="1"/>
</dbReference>
<sequence>MFPRISGTPHGRSSKRTSPVSTPAATAWSGSPEWSRHGRSKRISGTGWETGSRMAGSRGWHAQDMRTTRMEEVSVTGLLPGNGDNRELCPGPRPKVHIDAVSGPFHTACPQKEQRAGVKEQRRGTPVPGEGLMTVRNADVRTDGRSSVSCADSENWLGLALEGAGMGAWRCCPESGRFEATATAKRLHGLPDDALLDAAAAMEVVHPDDRERVRQALETAIKYGEPYYAEFRTVLPSGTIRWLLSRGRWVSSPGEPTPHMVGVVQDISERRQAEEALARSEERFRVALADAPIVVFCQDRDLRYTWMYNPRMGFVAADVLGKTDAELLDPESAAPVMAVKRQVLATGEPARAEVTTACSGRVETYDLYVEALRDADGRIVGVRCAATDITERKRAEEALRNSEARFRTLFDTLTLGVVLQDASGEITDANAAAQDILGLSFDELRGRVSRDPRWHATDEHGQPLESNAHPAMLALRTGQPVQLRMMGVFNPRRGERRWLEVDAIPQFRPGDPQPSMVCSVFHDVTDQRRAEQALRDSEERLREAQDIAGLGFWEFDVIARNITWCDAIFRMLGRDPREGPPTFDEVRTLLHPEDRPLLDTFVERAAATCEDYEVDWRLRHVDGAYRWVRTRARAFADKAGQCVRLVGTDLDITERKRVDEDLRRLVEQRETLVREAHHRIKNSIASIAGLLAMQARSEASDTAREALLDAQQRVHTVGRIHEALYRSESFTAVDVGAHLQALMGDIARSAVTRKGHPPTLRLQCPVGIDLSADTVTPLSMIAVELVTNALKYAGGAQDDVEIDIALASGSPMRLVVADNGQGLPAGARKTSGLGLRLVDLLTRQLRGTVSFENTPTGLRVTVAFPSQRT</sequence>
<evidence type="ECO:0000256" key="3">
    <source>
        <dbReference type="ARBA" id="ARBA00022553"/>
    </source>
</evidence>
<feature type="domain" description="Histidine kinase" evidence="7">
    <location>
        <begin position="675"/>
        <end position="868"/>
    </location>
</feature>
<dbReference type="Gene3D" id="3.30.565.10">
    <property type="entry name" value="Histidine kinase-like ATPase, C-terminal domain"/>
    <property type="match status" value="1"/>
</dbReference>
<evidence type="ECO:0000313" key="11">
    <source>
        <dbReference type="Proteomes" id="UP000480854"/>
    </source>
</evidence>
<dbReference type="PANTHER" id="PTHR43304">
    <property type="entry name" value="PHYTOCHROME-LIKE PROTEIN CPH1"/>
    <property type="match status" value="1"/>
</dbReference>
<evidence type="ECO:0000256" key="2">
    <source>
        <dbReference type="ARBA" id="ARBA00012438"/>
    </source>
</evidence>
<dbReference type="Pfam" id="PF08447">
    <property type="entry name" value="PAS_3"/>
    <property type="match status" value="2"/>
</dbReference>
<dbReference type="Gene3D" id="2.10.70.100">
    <property type="match status" value="2"/>
</dbReference>
<feature type="domain" description="PAC" evidence="9">
    <location>
        <begin position="227"/>
        <end position="279"/>
    </location>
</feature>
<dbReference type="NCBIfam" id="TIGR00229">
    <property type="entry name" value="sensory_box"/>
    <property type="match status" value="4"/>
</dbReference>